<evidence type="ECO:0000313" key="2">
    <source>
        <dbReference type="EMBL" id="GMA34756.1"/>
    </source>
</evidence>
<keyword evidence="3" id="KW-1185">Reference proteome</keyword>
<dbReference type="Gene3D" id="3.30.565.10">
    <property type="entry name" value="Histidine kinase-like ATPase, C-terminal domain"/>
    <property type="match status" value="1"/>
</dbReference>
<dbReference type="InterPro" id="IPR036890">
    <property type="entry name" value="HATPase_C_sf"/>
</dbReference>
<gene>
    <name evidence="2" type="ORF">GCM10025876_09600</name>
</gene>
<comment type="caution">
    <text evidence="2">The sequence shown here is derived from an EMBL/GenBank/DDBJ whole genome shotgun (WGS) entry which is preliminary data.</text>
</comment>
<dbReference type="EMBL" id="BSUN01000001">
    <property type="protein sequence ID" value="GMA34756.1"/>
    <property type="molecule type" value="Genomic_DNA"/>
</dbReference>
<name>A0ABQ6IBX2_9MICO</name>
<feature type="domain" description="Sensor histidine kinase NatK-like C-terminal" evidence="1">
    <location>
        <begin position="99"/>
        <end position="203"/>
    </location>
</feature>
<accession>A0ABQ6IBX2</accession>
<protein>
    <recommendedName>
        <fullName evidence="1">Sensor histidine kinase NatK-like C-terminal domain-containing protein</fullName>
    </recommendedName>
</protein>
<dbReference type="PANTHER" id="PTHR40448:SF1">
    <property type="entry name" value="TWO-COMPONENT SENSOR HISTIDINE KINASE"/>
    <property type="match status" value="1"/>
</dbReference>
<reference evidence="3" key="1">
    <citation type="journal article" date="2019" name="Int. J. Syst. Evol. Microbiol.">
        <title>The Global Catalogue of Microorganisms (GCM) 10K type strain sequencing project: providing services to taxonomists for standard genome sequencing and annotation.</title>
        <authorList>
            <consortium name="The Broad Institute Genomics Platform"/>
            <consortium name="The Broad Institute Genome Sequencing Center for Infectious Disease"/>
            <person name="Wu L."/>
            <person name="Ma J."/>
        </authorList>
    </citation>
    <scope>NUCLEOTIDE SEQUENCE [LARGE SCALE GENOMIC DNA]</scope>
    <source>
        <strain evidence="3">NBRC 112299</strain>
    </source>
</reference>
<proteinExistence type="predicted"/>
<evidence type="ECO:0000259" key="1">
    <source>
        <dbReference type="Pfam" id="PF14501"/>
    </source>
</evidence>
<dbReference type="PANTHER" id="PTHR40448">
    <property type="entry name" value="TWO-COMPONENT SENSOR HISTIDINE KINASE"/>
    <property type="match status" value="1"/>
</dbReference>
<sequence>MLSNQRERYLQSKHDIDEVNRKYHDLKHYIHAIRAESDPGERARYMDELEESIKGYERSSMDTGNAVLDTMLTAKSQQADRYRITMTIVADGTAVSFLDAMDLVTVIGNALDNAIEAVAGVPEAEKRLIRVAIYRQDALTMVRVENYFAGSLRTVQGLPSTTKGDARHHGYGLKNMRDTAERYGGSLTARVEDGWFVLRVLLPQPADRR</sequence>
<dbReference type="CDD" id="cd16935">
    <property type="entry name" value="HATPase_AgrC-ComD-like"/>
    <property type="match status" value="1"/>
</dbReference>
<dbReference type="SUPFAM" id="SSF55874">
    <property type="entry name" value="ATPase domain of HSP90 chaperone/DNA topoisomerase II/histidine kinase"/>
    <property type="match status" value="1"/>
</dbReference>
<dbReference type="InterPro" id="IPR032834">
    <property type="entry name" value="NatK-like_C"/>
</dbReference>
<dbReference type="Proteomes" id="UP001157125">
    <property type="component" value="Unassembled WGS sequence"/>
</dbReference>
<evidence type="ECO:0000313" key="3">
    <source>
        <dbReference type="Proteomes" id="UP001157125"/>
    </source>
</evidence>
<dbReference type="Pfam" id="PF14501">
    <property type="entry name" value="HATPase_c_5"/>
    <property type="match status" value="1"/>
</dbReference>
<organism evidence="2 3">
    <name type="scientific">Demequina litorisediminis</name>
    <dbReference type="NCBI Taxonomy" id="1849022"/>
    <lineage>
        <taxon>Bacteria</taxon>
        <taxon>Bacillati</taxon>
        <taxon>Actinomycetota</taxon>
        <taxon>Actinomycetes</taxon>
        <taxon>Micrococcales</taxon>
        <taxon>Demequinaceae</taxon>
        <taxon>Demequina</taxon>
    </lineage>
</organism>